<dbReference type="Gene3D" id="3.40.50.2300">
    <property type="match status" value="2"/>
</dbReference>
<dbReference type="EMBL" id="FNEJ01000005">
    <property type="protein sequence ID" value="SDI48085.1"/>
    <property type="molecule type" value="Genomic_DNA"/>
</dbReference>
<protein>
    <submittedName>
        <fullName evidence="5">Transcriptional regulator, LacI family</fullName>
    </submittedName>
</protein>
<dbReference type="PROSITE" id="PS50932">
    <property type="entry name" value="HTH_LACI_2"/>
    <property type="match status" value="1"/>
</dbReference>
<dbReference type="InterPro" id="IPR046335">
    <property type="entry name" value="LacI/GalR-like_sensor"/>
</dbReference>
<sequence>MDHSKSTKKPMTSRELAALIGVSQSAVSRAFTPGSSIARDLRERILMQAREYGYQPNAIASMLTKRRTNIVGIVVSDMRNPFYPALIEKLTQALQRAGLQSLLFNVTPGAEIEKQLVAIHTYNVDAVVVIASTMLNSRMLTRITEGRKAVLLNRIGHEDIASVCCDNALGARLLVDHLYEAGHRRIGHVAGMTSSGIGMLRYSAFTSRLAELGMRLTRTVSHEAFSYEAGWDSALDLLADEPDAIFFTSDILALGGIDALRTDPRGAGVGVVGFDDIPMAAWPNYSLTTYRQPVSAIAETTTRLLTEDGPTTPKLYSLPGELVIRASSAPRITGAE</sequence>
<dbReference type="STRING" id="555512.SAMN04487993_1005149"/>
<evidence type="ECO:0000256" key="3">
    <source>
        <dbReference type="ARBA" id="ARBA00023163"/>
    </source>
</evidence>
<organism evidence="5 6">
    <name type="scientific">Salipiger marinus</name>
    <dbReference type="NCBI Taxonomy" id="555512"/>
    <lineage>
        <taxon>Bacteria</taxon>
        <taxon>Pseudomonadati</taxon>
        <taxon>Pseudomonadota</taxon>
        <taxon>Alphaproteobacteria</taxon>
        <taxon>Rhodobacterales</taxon>
        <taxon>Roseobacteraceae</taxon>
        <taxon>Salipiger</taxon>
    </lineage>
</organism>
<accession>A0A1G8KX24</accession>
<dbReference type="InterPro" id="IPR010982">
    <property type="entry name" value="Lambda_DNA-bd_dom_sf"/>
</dbReference>
<evidence type="ECO:0000259" key="4">
    <source>
        <dbReference type="PROSITE" id="PS50932"/>
    </source>
</evidence>
<dbReference type="Gene3D" id="1.10.260.40">
    <property type="entry name" value="lambda repressor-like DNA-binding domains"/>
    <property type="match status" value="1"/>
</dbReference>
<dbReference type="AlphaFoldDB" id="A0A1G8KX24"/>
<keyword evidence="1" id="KW-0805">Transcription regulation</keyword>
<dbReference type="InterPro" id="IPR000843">
    <property type="entry name" value="HTH_LacI"/>
</dbReference>
<keyword evidence="6" id="KW-1185">Reference proteome</keyword>
<dbReference type="GO" id="GO:0000976">
    <property type="term" value="F:transcription cis-regulatory region binding"/>
    <property type="evidence" value="ECO:0007669"/>
    <property type="project" value="TreeGrafter"/>
</dbReference>
<dbReference type="GO" id="GO:0003700">
    <property type="term" value="F:DNA-binding transcription factor activity"/>
    <property type="evidence" value="ECO:0007669"/>
    <property type="project" value="TreeGrafter"/>
</dbReference>
<dbReference type="PANTHER" id="PTHR30146:SF109">
    <property type="entry name" value="HTH-TYPE TRANSCRIPTIONAL REGULATOR GALS"/>
    <property type="match status" value="1"/>
</dbReference>
<dbReference type="SMART" id="SM00354">
    <property type="entry name" value="HTH_LACI"/>
    <property type="match status" value="1"/>
</dbReference>
<dbReference type="RefSeq" id="WP_165616764.1">
    <property type="nucleotide sequence ID" value="NZ_FNEJ01000005.1"/>
</dbReference>
<evidence type="ECO:0000313" key="6">
    <source>
        <dbReference type="Proteomes" id="UP000199093"/>
    </source>
</evidence>
<dbReference type="Pfam" id="PF13377">
    <property type="entry name" value="Peripla_BP_3"/>
    <property type="match status" value="1"/>
</dbReference>
<evidence type="ECO:0000313" key="5">
    <source>
        <dbReference type="EMBL" id="SDI48085.1"/>
    </source>
</evidence>
<dbReference type="SUPFAM" id="SSF47413">
    <property type="entry name" value="lambda repressor-like DNA-binding domains"/>
    <property type="match status" value="1"/>
</dbReference>
<dbReference type="PANTHER" id="PTHR30146">
    <property type="entry name" value="LACI-RELATED TRANSCRIPTIONAL REPRESSOR"/>
    <property type="match status" value="1"/>
</dbReference>
<reference evidence="5 6" key="1">
    <citation type="submission" date="2016-10" db="EMBL/GenBank/DDBJ databases">
        <authorList>
            <person name="de Groot N.N."/>
        </authorList>
    </citation>
    <scope>NUCLEOTIDE SEQUENCE [LARGE SCALE GENOMIC DNA]</scope>
    <source>
        <strain evidence="5 6">DSM 26424</strain>
    </source>
</reference>
<name>A0A1G8KX24_9RHOB</name>
<gene>
    <name evidence="5" type="ORF">SAMN04487993_1005149</name>
</gene>
<dbReference type="Proteomes" id="UP000199093">
    <property type="component" value="Unassembled WGS sequence"/>
</dbReference>
<dbReference type="InterPro" id="IPR028082">
    <property type="entry name" value="Peripla_BP_I"/>
</dbReference>
<dbReference type="CDD" id="cd01392">
    <property type="entry name" value="HTH_LacI"/>
    <property type="match status" value="1"/>
</dbReference>
<feature type="domain" description="HTH lacI-type" evidence="4">
    <location>
        <begin position="11"/>
        <end position="65"/>
    </location>
</feature>
<keyword evidence="2" id="KW-0238">DNA-binding</keyword>
<proteinExistence type="predicted"/>
<dbReference type="CDD" id="cd06278">
    <property type="entry name" value="PBP1_LacI-like"/>
    <property type="match status" value="1"/>
</dbReference>
<dbReference type="SUPFAM" id="SSF53822">
    <property type="entry name" value="Periplasmic binding protein-like I"/>
    <property type="match status" value="1"/>
</dbReference>
<evidence type="ECO:0000256" key="1">
    <source>
        <dbReference type="ARBA" id="ARBA00023015"/>
    </source>
</evidence>
<evidence type="ECO:0000256" key="2">
    <source>
        <dbReference type="ARBA" id="ARBA00023125"/>
    </source>
</evidence>
<keyword evidence="3" id="KW-0804">Transcription</keyword>